<gene>
    <name evidence="1" type="ORF">R8Z58_03605</name>
</gene>
<keyword evidence="2" id="KW-1185">Reference proteome</keyword>
<protein>
    <submittedName>
        <fullName evidence="1">Nitroreductase family deazaflavin-dependent oxidoreductase</fullName>
    </submittedName>
</protein>
<dbReference type="EMBL" id="JAWQEV010000001">
    <property type="protein sequence ID" value="MDW4571859.1"/>
    <property type="molecule type" value="Genomic_DNA"/>
</dbReference>
<dbReference type="Gene3D" id="2.30.110.10">
    <property type="entry name" value="Electron Transport, Fmn-binding Protein, Chain A"/>
    <property type="match status" value="1"/>
</dbReference>
<dbReference type="Proteomes" id="UP001283109">
    <property type="component" value="Unassembled WGS sequence"/>
</dbReference>
<dbReference type="RefSeq" id="WP_318352374.1">
    <property type="nucleotide sequence ID" value="NZ_JAWQEV010000001.1"/>
</dbReference>
<name>A0ABU4GZH2_9MICO</name>
<evidence type="ECO:0000313" key="1">
    <source>
        <dbReference type="EMBL" id="MDW4571859.1"/>
    </source>
</evidence>
<dbReference type="InterPro" id="IPR012349">
    <property type="entry name" value="Split_barrel_FMN-bd"/>
</dbReference>
<organism evidence="1 2">
    <name type="scientific">Microbacterium arthrosphaerae</name>
    <dbReference type="NCBI Taxonomy" id="792652"/>
    <lineage>
        <taxon>Bacteria</taxon>
        <taxon>Bacillati</taxon>
        <taxon>Actinomycetota</taxon>
        <taxon>Actinomycetes</taxon>
        <taxon>Micrococcales</taxon>
        <taxon>Microbacteriaceae</taxon>
        <taxon>Microbacterium</taxon>
    </lineage>
</organism>
<sequence>MSSRSAKGSGPLKRWWLGLIQRRLNPLTLDLARSGRGPFSLIRHIGRKTGRTFETPVILGETADGLVAELTYGTGVNWYRNIVAGGGEVLHRGRWYRIDAVEPYGVDVGRRAFGAAARVVLAVLRRREFRLLRVAPIDAPSDPAGD</sequence>
<accession>A0ABU4GZH2</accession>
<proteinExistence type="predicted"/>
<comment type="caution">
    <text evidence="1">The sequence shown here is derived from an EMBL/GenBank/DDBJ whole genome shotgun (WGS) entry which is preliminary data.</text>
</comment>
<reference evidence="1 2" key="1">
    <citation type="submission" date="2023-11" db="EMBL/GenBank/DDBJ databases">
        <title>Draft genome sequence of Microbacterium arthrosphaerae JCM 30492.</title>
        <authorList>
            <person name="Zhang G."/>
            <person name="Ding Y."/>
        </authorList>
    </citation>
    <scope>NUCLEOTIDE SEQUENCE [LARGE SCALE GENOMIC DNA]</scope>
    <source>
        <strain evidence="1 2">JCM 30492</strain>
    </source>
</reference>
<evidence type="ECO:0000313" key="2">
    <source>
        <dbReference type="Proteomes" id="UP001283109"/>
    </source>
</evidence>